<evidence type="ECO:0000313" key="5">
    <source>
        <dbReference type="Proteomes" id="UP001583280"/>
    </source>
</evidence>
<dbReference type="InterPro" id="IPR008972">
    <property type="entry name" value="Cupredoxin"/>
</dbReference>
<evidence type="ECO:0000256" key="2">
    <source>
        <dbReference type="SAM" id="Phobius"/>
    </source>
</evidence>
<name>A0ABR3YGX4_9PEZI</name>
<keyword evidence="2" id="KW-1133">Transmembrane helix</keyword>
<evidence type="ECO:0000256" key="1">
    <source>
        <dbReference type="SAM" id="MobiDB-lite"/>
    </source>
</evidence>
<feature type="signal peptide" evidence="3">
    <location>
        <begin position="1"/>
        <end position="19"/>
    </location>
</feature>
<feature type="chain" id="PRO_5046303019" description="Extracellular serine-rich protein" evidence="3">
    <location>
        <begin position="20"/>
        <end position="210"/>
    </location>
</feature>
<dbReference type="Gene3D" id="2.60.40.420">
    <property type="entry name" value="Cupredoxins - blue copper proteins"/>
    <property type="match status" value="1"/>
</dbReference>
<dbReference type="CDD" id="cd00920">
    <property type="entry name" value="Cupredoxin"/>
    <property type="match status" value="1"/>
</dbReference>
<dbReference type="PANTHER" id="PTHR34883:SF15">
    <property type="entry name" value="EXTRACELLULAR SERINE-RICH PROTEIN"/>
    <property type="match status" value="1"/>
</dbReference>
<keyword evidence="2" id="KW-0472">Membrane</keyword>
<evidence type="ECO:0008006" key="6">
    <source>
        <dbReference type="Google" id="ProtNLM"/>
    </source>
</evidence>
<dbReference type="Proteomes" id="UP001583280">
    <property type="component" value="Unassembled WGS sequence"/>
</dbReference>
<feature type="transmembrane region" description="Helical" evidence="2">
    <location>
        <begin position="187"/>
        <end position="209"/>
    </location>
</feature>
<dbReference type="PANTHER" id="PTHR34883">
    <property type="entry name" value="SERINE-RICH PROTEIN, PUTATIVE-RELATED-RELATED"/>
    <property type="match status" value="1"/>
</dbReference>
<gene>
    <name evidence="4" type="ORF">Cpir12675_006714</name>
</gene>
<sequence length="210" mass="22143">MRFSSVLIAIAAATGLTSAKTIVVKLTDKNTFDPREITADSGDVLEFQFGPANHSVAMGDFNAPGGPCVPINNGGFWSGYVPVGSDLAQTAFRVKLNNTDPIVFYSTQGRECNFGMIGVVNGRDNQTYAKYAESAARIADSIDPHNGPFGGVFADRDQDKSSSSSSNNNNNNNNNSNNNNNKTNKSAAVSLQATTILVVVASLMVLAVLA</sequence>
<evidence type="ECO:0000256" key="3">
    <source>
        <dbReference type="SAM" id="SignalP"/>
    </source>
</evidence>
<keyword evidence="2" id="KW-0812">Transmembrane</keyword>
<comment type="caution">
    <text evidence="4">The sequence shown here is derived from an EMBL/GenBank/DDBJ whole genome shotgun (WGS) entry which is preliminary data.</text>
</comment>
<feature type="compositionally biased region" description="Low complexity" evidence="1">
    <location>
        <begin position="161"/>
        <end position="181"/>
    </location>
</feature>
<keyword evidence="3" id="KW-0732">Signal</keyword>
<accession>A0ABR3YGX4</accession>
<evidence type="ECO:0000313" key="4">
    <source>
        <dbReference type="EMBL" id="KAL1887068.1"/>
    </source>
</evidence>
<reference evidence="4 5" key="1">
    <citation type="journal article" date="2024" name="IMA Fungus">
        <title>IMA Genome - F19 : A genome assembly and annotation guide to empower mycologists, including annotated draft genome sequences of Ceratocystis pirilliformis, Diaporthe australafricana, Fusarium ophioides, Paecilomyces lecythidis, and Sporothrix stenoceras.</title>
        <authorList>
            <person name="Aylward J."/>
            <person name="Wilson A.M."/>
            <person name="Visagie C.M."/>
            <person name="Spraker J."/>
            <person name="Barnes I."/>
            <person name="Buitendag C."/>
            <person name="Ceriani C."/>
            <person name="Del Mar Angel L."/>
            <person name="du Plessis D."/>
            <person name="Fuchs T."/>
            <person name="Gasser K."/>
            <person name="Kramer D."/>
            <person name="Li W."/>
            <person name="Munsamy K."/>
            <person name="Piso A."/>
            <person name="Price J.L."/>
            <person name="Sonnekus B."/>
            <person name="Thomas C."/>
            <person name="van der Nest A."/>
            <person name="van Dijk A."/>
            <person name="van Heerden A."/>
            <person name="van Vuuren N."/>
            <person name="Yilmaz N."/>
            <person name="Duong T.A."/>
            <person name="van der Merwe N.A."/>
            <person name="Wingfield M.J."/>
            <person name="Wingfield B.D."/>
        </authorList>
    </citation>
    <scope>NUCLEOTIDE SEQUENCE [LARGE SCALE GENOMIC DNA]</scope>
    <source>
        <strain evidence="4 5">CMW 12675</strain>
    </source>
</reference>
<proteinExistence type="predicted"/>
<dbReference type="InterPro" id="IPR052953">
    <property type="entry name" value="Ser-rich/MCO-related"/>
</dbReference>
<dbReference type="SUPFAM" id="SSF49503">
    <property type="entry name" value="Cupredoxins"/>
    <property type="match status" value="1"/>
</dbReference>
<feature type="region of interest" description="Disordered" evidence="1">
    <location>
        <begin position="149"/>
        <end position="184"/>
    </location>
</feature>
<dbReference type="EMBL" id="JAWDJO010000358">
    <property type="protein sequence ID" value="KAL1887068.1"/>
    <property type="molecule type" value="Genomic_DNA"/>
</dbReference>
<organism evidence="4 5">
    <name type="scientific">Ceratocystis pirilliformis</name>
    <dbReference type="NCBI Taxonomy" id="259994"/>
    <lineage>
        <taxon>Eukaryota</taxon>
        <taxon>Fungi</taxon>
        <taxon>Dikarya</taxon>
        <taxon>Ascomycota</taxon>
        <taxon>Pezizomycotina</taxon>
        <taxon>Sordariomycetes</taxon>
        <taxon>Hypocreomycetidae</taxon>
        <taxon>Microascales</taxon>
        <taxon>Ceratocystidaceae</taxon>
        <taxon>Ceratocystis</taxon>
    </lineage>
</organism>
<protein>
    <recommendedName>
        <fullName evidence="6">Extracellular serine-rich protein</fullName>
    </recommendedName>
</protein>
<keyword evidence="5" id="KW-1185">Reference proteome</keyword>